<organism evidence="1">
    <name type="scientific">marine metagenome</name>
    <dbReference type="NCBI Taxonomy" id="408172"/>
    <lineage>
        <taxon>unclassified sequences</taxon>
        <taxon>metagenomes</taxon>
        <taxon>ecological metagenomes</taxon>
    </lineage>
</organism>
<protein>
    <submittedName>
        <fullName evidence="1">Uncharacterized protein</fullName>
    </submittedName>
</protein>
<sequence>VLSEELLSVIDRDHTDDVSRLNSALSLHGDGELVDIPPHIFVGNISKLNHGDCILLMGINPRLSQNEKFERVNINLPTRCLSAYRQSGNLKDLDDWLYFQENYFLQEERNKSHFGKFGHWFGSRWFQDTYYRYSGAEASQMTLHNHVVEVDALQYFSKSASIEPSRFANLIEKDPALVANMRLIEWIIDKVQPKWIQINGKSNWTFVDRCFMDSTAKSLNDGNTPKTEIMVGHARIGRRIIPVFMHKFLNMSGPQRKDERLLISETWDNWYRNESLGR</sequence>
<feature type="non-terminal residue" evidence="1">
    <location>
        <position position="1"/>
    </location>
</feature>
<accession>A0A382BLB3</accession>
<gene>
    <name evidence="1" type="ORF">METZ01_LOCUS167253</name>
</gene>
<dbReference type="EMBL" id="UINC01030276">
    <property type="protein sequence ID" value="SVB14399.1"/>
    <property type="molecule type" value="Genomic_DNA"/>
</dbReference>
<reference evidence="1" key="1">
    <citation type="submission" date="2018-05" db="EMBL/GenBank/DDBJ databases">
        <authorList>
            <person name="Lanie J.A."/>
            <person name="Ng W.-L."/>
            <person name="Kazmierczak K.M."/>
            <person name="Andrzejewski T.M."/>
            <person name="Davidsen T.M."/>
            <person name="Wayne K.J."/>
            <person name="Tettelin H."/>
            <person name="Glass J.I."/>
            <person name="Rusch D."/>
            <person name="Podicherti R."/>
            <person name="Tsui H.-C.T."/>
            <person name="Winkler M.E."/>
        </authorList>
    </citation>
    <scope>NUCLEOTIDE SEQUENCE</scope>
</reference>
<proteinExistence type="predicted"/>
<name>A0A382BLB3_9ZZZZ</name>
<dbReference type="AlphaFoldDB" id="A0A382BLB3"/>
<evidence type="ECO:0000313" key="1">
    <source>
        <dbReference type="EMBL" id="SVB14399.1"/>
    </source>
</evidence>